<accession>A0A182UQS0</accession>
<dbReference type="Proteomes" id="UP000075903">
    <property type="component" value="Unassembled WGS sequence"/>
</dbReference>
<organism evidence="1 2">
    <name type="scientific">Anopheles merus</name>
    <name type="common">Mosquito</name>
    <dbReference type="NCBI Taxonomy" id="30066"/>
    <lineage>
        <taxon>Eukaryota</taxon>
        <taxon>Metazoa</taxon>
        <taxon>Ecdysozoa</taxon>
        <taxon>Arthropoda</taxon>
        <taxon>Hexapoda</taxon>
        <taxon>Insecta</taxon>
        <taxon>Pterygota</taxon>
        <taxon>Neoptera</taxon>
        <taxon>Endopterygota</taxon>
        <taxon>Diptera</taxon>
        <taxon>Nematocera</taxon>
        <taxon>Culicoidea</taxon>
        <taxon>Culicidae</taxon>
        <taxon>Anophelinae</taxon>
        <taxon>Anopheles</taxon>
    </lineage>
</organism>
<dbReference type="VEuPathDB" id="VectorBase:AMEM002007"/>
<evidence type="ECO:0000313" key="2">
    <source>
        <dbReference type="Proteomes" id="UP000075903"/>
    </source>
</evidence>
<sequence length="153" mass="17420">MSSSANTVAICSNVSRRKSSRFWRVLSIRSISRFIRCRSRFFVFSIVTRMSSLFCRRLRFSSAFRCRRRTFCSSVSFWRLMRCCSVCFARTSCFTEMFFIDSSGTVGDLDEDSALLLDEPDADAAACFRDGALQSYGVSPAMASVFAWDDQDV</sequence>
<proteinExistence type="predicted"/>
<keyword evidence="2" id="KW-1185">Reference proteome</keyword>
<dbReference type="AlphaFoldDB" id="A0A182UQS0"/>
<reference evidence="1" key="1">
    <citation type="submission" date="2020-05" db="UniProtKB">
        <authorList>
            <consortium name="EnsemblMetazoa"/>
        </authorList>
    </citation>
    <scope>IDENTIFICATION</scope>
    <source>
        <strain evidence="1">MAF</strain>
    </source>
</reference>
<protein>
    <submittedName>
        <fullName evidence="1">Uncharacterized protein</fullName>
    </submittedName>
</protein>
<evidence type="ECO:0000313" key="1">
    <source>
        <dbReference type="EnsemblMetazoa" id="AMEM002007-PA"/>
    </source>
</evidence>
<name>A0A182UQS0_ANOME</name>
<dbReference type="EnsemblMetazoa" id="AMEM002007-RA">
    <property type="protein sequence ID" value="AMEM002007-PA"/>
    <property type="gene ID" value="AMEM002007"/>
</dbReference>